<comment type="caution">
    <text evidence="1">The sequence shown here is derived from an EMBL/GenBank/DDBJ whole genome shotgun (WGS) entry which is preliminary data.</text>
</comment>
<protein>
    <submittedName>
        <fullName evidence="1">Uncharacterized protein</fullName>
    </submittedName>
</protein>
<gene>
    <name evidence="1" type="ORF">GCM10022381_22980</name>
</gene>
<reference evidence="2" key="1">
    <citation type="journal article" date="2019" name="Int. J. Syst. Evol. Microbiol.">
        <title>The Global Catalogue of Microorganisms (GCM) 10K type strain sequencing project: providing services to taxonomists for standard genome sequencing and annotation.</title>
        <authorList>
            <consortium name="The Broad Institute Genomics Platform"/>
            <consortium name="The Broad Institute Genome Sequencing Center for Infectious Disease"/>
            <person name="Wu L."/>
            <person name="Ma J."/>
        </authorList>
    </citation>
    <scope>NUCLEOTIDE SEQUENCE [LARGE SCALE GENOMIC DNA]</scope>
    <source>
        <strain evidence="2">JCM 17021</strain>
    </source>
</reference>
<organism evidence="1 2">
    <name type="scientific">Leifsonia kafniensis</name>
    <dbReference type="NCBI Taxonomy" id="475957"/>
    <lineage>
        <taxon>Bacteria</taxon>
        <taxon>Bacillati</taxon>
        <taxon>Actinomycetota</taxon>
        <taxon>Actinomycetes</taxon>
        <taxon>Micrococcales</taxon>
        <taxon>Microbacteriaceae</taxon>
        <taxon>Leifsonia</taxon>
    </lineage>
</organism>
<evidence type="ECO:0000313" key="1">
    <source>
        <dbReference type="EMBL" id="GAA3880115.1"/>
    </source>
</evidence>
<keyword evidence="2" id="KW-1185">Reference proteome</keyword>
<dbReference type="EMBL" id="BAABCN010000006">
    <property type="protein sequence ID" value="GAA3880115.1"/>
    <property type="molecule type" value="Genomic_DNA"/>
</dbReference>
<proteinExistence type="predicted"/>
<evidence type="ECO:0000313" key="2">
    <source>
        <dbReference type="Proteomes" id="UP001501803"/>
    </source>
</evidence>
<sequence length="63" mass="6650">MESRAWRIAHAGLGLDAIFTGFDQLLPSQVAYAIASWLTHDPATGLFTSCTMSGAPKEPAAEA</sequence>
<name>A0ABP7KJW4_9MICO</name>
<dbReference type="Proteomes" id="UP001501803">
    <property type="component" value="Unassembled WGS sequence"/>
</dbReference>
<accession>A0ABP7KJW4</accession>